<dbReference type="eggNOG" id="ENOG50332NA">
    <property type="taxonomic scope" value="Bacteria"/>
</dbReference>
<dbReference type="Proteomes" id="UP000188947">
    <property type="component" value="Unassembled WGS sequence"/>
</dbReference>
<evidence type="ECO:0000313" key="2">
    <source>
        <dbReference type="Proteomes" id="UP000188947"/>
    </source>
</evidence>
<protein>
    <submittedName>
        <fullName evidence="1">Uncharacterized protein</fullName>
    </submittedName>
</protein>
<organism evidence="1 2">
    <name type="scientific">Elizabethkingia meningoseptica</name>
    <name type="common">Chryseobacterium meningosepticum</name>
    <dbReference type="NCBI Taxonomy" id="238"/>
    <lineage>
        <taxon>Bacteria</taxon>
        <taxon>Pseudomonadati</taxon>
        <taxon>Bacteroidota</taxon>
        <taxon>Flavobacteriia</taxon>
        <taxon>Flavobacteriales</taxon>
        <taxon>Weeksellaceae</taxon>
        <taxon>Elizabethkingia</taxon>
    </lineage>
</organism>
<name>A0A1V3TZQ8_ELIME</name>
<dbReference type="OrthoDB" id="1269892at2"/>
<reference evidence="1 2" key="1">
    <citation type="submission" date="2016-11" db="EMBL/GenBank/DDBJ databases">
        <title>Genome sequence and comparative genomic analysis of clinical strain Elizabethkingia meningoseptica 61421 PRCM.</title>
        <authorList>
            <person name="Wang M."/>
            <person name="Hu S."/>
            <person name="Cao L."/>
            <person name="Jiang T."/>
            <person name="Zhou Y."/>
            <person name="Ming D."/>
        </authorList>
    </citation>
    <scope>NUCLEOTIDE SEQUENCE [LARGE SCALE GENOMIC DNA]</scope>
    <source>
        <strain evidence="1 2">61421 PRCM</strain>
    </source>
</reference>
<sequence length="77" mass="9236">MKNIQIKTEEFFELLKLQDTSMWDIFEKMIDGEEKQIVFLDKDEKVVTTYILPQTLDQLKEDKEIFSKTFAEKLSQN</sequence>
<dbReference type="AlphaFoldDB" id="A0A1V3TZQ8"/>
<dbReference type="EMBL" id="MPOG01000011">
    <property type="protein sequence ID" value="OOH95328.1"/>
    <property type="molecule type" value="Genomic_DNA"/>
</dbReference>
<accession>A0A1V3TZQ8</accession>
<comment type="caution">
    <text evidence="1">The sequence shown here is derived from an EMBL/GenBank/DDBJ whole genome shotgun (WGS) entry which is preliminary data.</text>
</comment>
<dbReference type="RefSeq" id="WP_069216005.1">
    <property type="nucleotide sequence ID" value="NZ_CP016378.1"/>
</dbReference>
<keyword evidence="2" id="KW-1185">Reference proteome</keyword>
<proteinExistence type="predicted"/>
<evidence type="ECO:0000313" key="1">
    <source>
        <dbReference type="EMBL" id="OOH95328.1"/>
    </source>
</evidence>
<gene>
    <name evidence="1" type="ORF">BMF97_10900</name>
</gene>
<dbReference type="STRING" id="238.BBD35_17610"/>